<dbReference type="AlphaFoldDB" id="A0A7S0XGY7"/>
<dbReference type="EMBL" id="HBFC01035250">
    <property type="protein sequence ID" value="CAD8721755.1"/>
    <property type="molecule type" value="Transcribed_RNA"/>
</dbReference>
<evidence type="ECO:0000313" key="1">
    <source>
        <dbReference type="EMBL" id="CAD8721755.1"/>
    </source>
</evidence>
<sequence length="165" mass="18448">MHAYSYTFNSHIVRGAAIIEALTASTRQQDLADAFDWFQSNFSNVGQVGQDQAENQFRYMELRFRSFHGITTTLGEVPVPSRAINVEVAYMMMRSLNLEFDVKLGGLVGAAHLNGRVGVIRGDARPAGKLGERWETLLDDDALVSVKSANFVHIRKGEYRRVSQP</sequence>
<accession>A0A7S0XGY7</accession>
<gene>
    <name evidence="1" type="ORF">MANT1106_LOCUS20968</name>
</gene>
<organism evidence="1">
    <name type="scientific">Mantoniella antarctica</name>
    <dbReference type="NCBI Taxonomy" id="81844"/>
    <lineage>
        <taxon>Eukaryota</taxon>
        <taxon>Viridiplantae</taxon>
        <taxon>Chlorophyta</taxon>
        <taxon>Mamiellophyceae</taxon>
        <taxon>Mamiellales</taxon>
        <taxon>Mamiellaceae</taxon>
        <taxon>Mantoniella</taxon>
    </lineage>
</organism>
<reference evidence="1" key="1">
    <citation type="submission" date="2021-01" db="EMBL/GenBank/DDBJ databases">
        <authorList>
            <person name="Corre E."/>
            <person name="Pelletier E."/>
            <person name="Niang G."/>
            <person name="Scheremetjew M."/>
            <person name="Finn R."/>
            <person name="Kale V."/>
            <person name="Holt S."/>
            <person name="Cochrane G."/>
            <person name="Meng A."/>
            <person name="Brown T."/>
            <person name="Cohen L."/>
        </authorList>
    </citation>
    <scope>NUCLEOTIDE SEQUENCE</scope>
    <source>
        <strain evidence="1">SL-175</strain>
    </source>
</reference>
<name>A0A7S0XGY7_9CHLO</name>
<proteinExistence type="predicted"/>
<protein>
    <submittedName>
        <fullName evidence="1">Uncharacterized protein</fullName>
    </submittedName>
</protein>